<proteinExistence type="inferred from homology"/>
<sequence length="112" mass="12263">MAWFVKIERGIVDKPRFDQFVSAHVAYVNSLRKNGHQAHSGYWAERGGGMMIFAAESMAAAKAIVEADPLVANHCVAYDLHEWCLVTSNLQSADPQSADLQSAGLIEADAMR</sequence>
<evidence type="ECO:0000313" key="3">
    <source>
        <dbReference type="EMBL" id="PZO56308.1"/>
    </source>
</evidence>
<reference evidence="3 4" key="2">
    <citation type="submission" date="2018-06" db="EMBL/GenBank/DDBJ databases">
        <title>Metagenomic assembly of (sub)arctic Cyanobacteria and their associated microbiome from non-axenic cultures.</title>
        <authorList>
            <person name="Baurain D."/>
        </authorList>
    </citation>
    <scope>NUCLEOTIDE SEQUENCE [LARGE SCALE GENOMIC DNA]</scope>
    <source>
        <strain evidence="3">ULC027bin1</strain>
    </source>
</reference>
<dbReference type="EMBL" id="QBMP01000075">
    <property type="protein sequence ID" value="PZO56308.1"/>
    <property type="molecule type" value="Genomic_DNA"/>
</dbReference>
<dbReference type="Pfam" id="PF03795">
    <property type="entry name" value="YCII"/>
    <property type="match status" value="1"/>
</dbReference>
<protein>
    <recommendedName>
        <fullName evidence="2">YCII-related domain-containing protein</fullName>
    </recommendedName>
</protein>
<evidence type="ECO:0000259" key="2">
    <source>
        <dbReference type="Pfam" id="PF03795"/>
    </source>
</evidence>
<name>A0A2W4ZN54_9CYAN</name>
<dbReference type="InterPro" id="IPR011008">
    <property type="entry name" value="Dimeric_a/b-barrel"/>
</dbReference>
<feature type="domain" description="YCII-related" evidence="2">
    <location>
        <begin position="18"/>
        <end position="79"/>
    </location>
</feature>
<accession>A0A2W4ZN54</accession>
<evidence type="ECO:0000313" key="4">
    <source>
        <dbReference type="Proteomes" id="UP000249794"/>
    </source>
</evidence>
<dbReference type="Proteomes" id="UP000249794">
    <property type="component" value="Unassembled WGS sequence"/>
</dbReference>
<reference evidence="4" key="1">
    <citation type="submission" date="2018-04" db="EMBL/GenBank/DDBJ databases">
        <authorList>
            <person name="Cornet L."/>
        </authorList>
    </citation>
    <scope>NUCLEOTIDE SEQUENCE [LARGE SCALE GENOMIC DNA]</scope>
</reference>
<dbReference type="PANTHER" id="PTHR37828">
    <property type="entry name" value="GSR2449 PROTEIN"/>
    <property type="match status" value="1"/>
</dbReference>
<gene>
    <name evidence="3" type="ORF">DCF15_09035</name>
</gene>
<dbReference type="SUPFAM" id="SSF54909">
    <property type="entry name" value="Dimeric alpha+beta barrel"/>
    <property type="match status" value="1"/>
</dbReference>
<dbReference type="PANTHER" id="PTHR37828:SF1">
    <property type="entry name" value="YCII-RELATED DOMAIN-CONTAINING PROTEIN"/>
    <property type="match status" value="1"/>
</dbReference>
<organism evidence="3 4">
    <name type="scientific">Phormidesmis priestleyi</name>
    <dbReference type="NCBI Taxonomy" id="268141"/>
    <lineage>
        <taxon>Bacteria</taxon>
        <taxon>Bacillati</taxon>
        <taxon>Cyanobacteriota</taxon>
        <taxon>Cyanophyceae</taxon>
        <taxon>Leptolyngbyales</taxon>
        <taxon>Leptolyngbyaceae</taxon>
        <taxon>Phormidesmis</taxon>
    </lineage>
</organism>
<comment type="similarity">
    <text evidence="1">Belongs to the YciI family.</text>
</comment>
<dbReference type="Gene3D" id="3.30.70.1060">
    <property type="entry name" value="Dimeric alpha+beta barrel"/>
    <property type="match status" value="1"/>
</dbReference>
<comment type="caution">
    <text evidence="3">The sequence shown here is derived from an EMBL/GenBank/DDBJ whole genome shotgun (WGS) entry which is preliminary data.</text>
</comment>
<evidence type="ECO:0000256" key="1">
    <source>
        <dbReference type="ARBA" id="ARBA00007689"/>
    </source>
</evidence>
<dbReference type="AlphaFoldDB" id="A0A2W4ZN54"/>
<dbReference type="InterPro" id="IPR005545">
    <property type="entry name" value="YCII"/>
</dbReference>